<comment type="caution">
    <text evidence="2">The sequence shown here is derived from an EMBL/GenBank/DDBJ whole genome shotgun (WGS) entry which is preliminary data.</text>
</comment>
<accession>A0A9P4HSP1</accession>
<proteinExistence type="predicted"/>
<sequence length="230" mass="25897">MMSSEALEHTVRDDYLVKACVAEDASANCLNSFALWPDLIWPDHPVIFQQQCMLLQHTLFNTHTSSTSDLQMSSLDNSPASIKRLRSPSSTSPQPSAKRFHLERQDEHPTRLVENVVEDSSWRRPREDSHNEYPKLSTPAPETRRIERSLSSLNTGNRGNNHTELMAAPKRSSEPTKESAESSGQSPYQQGSSNAMQGFPGDLKLKPHIFISRRWTILDTTSSFVTTEMA</sequence>
<feature type="compositionally biased region" description="Basic and acidic residues" evidence="1">
    <location>
        <begin position="120"/>
        <end position="133"/>
    </location>
</feature>
<organism evidence="2 3">
    <name type="scientific">Saccharata proteae CBS 121410</name>
    <dbReference type="NCBI Taxonomy" id="1314787"/>
    <lineage>
        <taxon>Eukaryota</taxon>
        <taxon>Fungi</taxon>
        <taxon>Dikarya</taxon>
        <taxon>Ascomycota</taxon>
        <taxon>Pezizomycotina</taxon>
        <taxon>Dothideomycetes</taxon>
        <taxon>Dothideomycetes incertae sedis</taxon>
        <taxon>Botryosphaeriales</taxon>
        <taxon>Saccharataceae</taxon>
        <taxon>Saccharata</taxon>
    </lineage>
</organism>
<dbReference type="AlphaFoldDB" id="A0A9P4HSP1"/>
<feature type="compositionally biased region" description="Basic and acidic residues" evidence="1">
    <location>
        <begin position="171"/>
        <end position="180"/>
    </location>
</feature>
<evidence type="ECO:0000256" key="1">
    <source>
        <dbReference type="SAM" id="MobiDB-lite"/>
    </source>
</evidence>
<name>A0A9P4HSP1_9PEZI</name>
<dbReference type="Proteomes" id="UP000799776">
    <property type="component" value="Unassembled WGS sequence"/>
</dbReference>
<feature type="region of interest" description="Disordered" evidence="1">
    <location>
        <begin position="67"/>
        <end position="200"/>
    </location>
</feature>
<feature type="compositionally biased region" description="Polar residues" evidence="1">
    <location>
        <begin position="67"/>
        <end position="80"/>
    </location>
</feature>
<evidence type="ECO:0000313" key="2">
    <source>
        <dbReference type="EMBL" id="KAF2086152.1"/>
    </source>
</evidence>
<feature type="compositionally biased region" description="Basic and acidic residues" evidence="1">
    <location>
        <begin position="100"/>
        <end position="111"/>
    </location>
</feature>
<reference evidence="2" key="1">
    <citation type="journal article" date="2020" name="Stud. Mycol.">
        <title>101 Dothideomycetes genomes: a test case for predicting lifestyles and emergence of pathogens.</title>
        <authorList>
            <person name="Haridas S."/>
            <person name="Albert R."/>
            <person name="Binder M."/>
            <person name="Bloem J."/>
            <person name="Labutti K."/>
            <person name="Salamov A."/>
            <person name="Andreopoulos B."/>
            <person name="Baker S."/>
            <person name="Barry K."/>
            <person name="Bills G."/>
            <person name="Bluhm B."/>
            <person name="Cannon C."/>
            <person name="Castanera R."/>
            <person name="Culley D."/>
            <person name="Daum C."/>
            <person name="Ezra D."/>
            <person name="Gonzalez J."/>
            <person name="Henrissat B."/>
            <person name="Kuo A."/>
            <person name="Liang C."/>
            <person name="Lipzen A."/>
            <person name="Lutzoni F."/>
            <person name="Magnuson J."/>
            <person name="Mondo S."/>
            <person name="Nolan M."/>
            <person name="Ohm R."/>
            <person name="Pangilinan J."/>
            <person name="Park H.-J."/>
            <person name="Ramirez L."/>
            <person name="Alfaro M."/>
            <person name="Sun H."/>
            <person name="Tritt A."/>
            <person name="Yoshinaga Y."/>
            <person name="Zwiers L.-H."/>
            <person name="Turgeon B."/>
            <person name="Goodwin S."/>
            <person name="Spatafora J."/>
            <person name="Crous P."/>
            <person name="Grigoriev I."/>
        </authorList>
    </citation>
    <scope>NUCLEOTIDE SEQUENCE</scope>
    <source>
        <strain evidence="2">CBS 121410</strain>
    </source>
</reference>
<dbReference type="EMBL" id="ML978726">
    <property type="protein sequence ID" value="KAF2086152.1"/>
    <property type="molecule type" value="Genomic_DNA"/>
</dbReference>
<gene>
    <name evidence="2" type="ORF">K490DRAFT_58134</name>
</gene>
<feature type="compositionally biased region" description="Polar residues" evidence="1">
    <location>
        <begin position="149"/>
        <end position="163"/>
    </location>
</feature>
<feature type="compositionally biased region" description="Low complexity" evidence="1">
    <location>
        <begin position="182"/>
        <end position="193"/>
    </location>
</feature>
<protein>
    <submittedName>
        <fullName evidence="2">Uncharacterized protein</fullName>
    </submittedName>
</protein>
<keyword evidence="3" id="KW-1185">Reference proteome</keyword>
<evidence type="ECO:0000313" key="3">
    <source>
        <dbReference type="Proteomes" id="UP000799776"/>
    </source>
</evidence>